<feature type="compositionally biased region" description="Low complexity" evidence="5">
    <location>
        <begin position="153"/>
        <end position="163"/>
    </location>
</feature>
<dbReference type="FunFam" id="1.20.1280.290:FF:000009">
    <property type="entry name" value="PQ loop repeat family protein"/>
    <property type="match status" value="1"/>
</dbReference>
<protein>
    <submittedName>
        <fullName evidence="7">Uncharacterized protein</fullName>
    </submittedName>
</protein>
<feature type="transmembrane region" description="Helical" evidence="6">
    <location>
        <begin position="296"/>
        <end position="314"/>
    </location>
</feature>
<feature type="transmembrane region" description="Helical" evidence="6">
    <location>
        <begin position="388"/>
        <end position="406"/>
    </location>
</feature>
<evidence type="ECO:0000313" key="8">
    <source>
        <dbReference type="Proteomes" id="UP000256970"/>
    </source>
</evidence>
<feature type="region of interest" description="Disordered" evidence="5">
    <location>
        <begin position="232"/>
        <end position="256"/>
    </location>
</feature>
<dbReference type="InterPro" id="IPR051415">
    <property type="entry name" value="LAAT-1"/>
</dbReference>
<feature type="transmembrane region" description="Helical" evidence="6">
    <location>
        <begin position="87"/>
        <end position="108"/>
    </location>
</feature>
<evidence type="ECO:0000256" key="1">
    <source>
        <dbReference type="ARBA" id="ARBA00004141"/>
    </source>
</evidence>
<dbReference type="AlphaFoldDB" id="A0A383VI65"/>
<feature type="region of interest" description="Disordered" evidence="5">
    <location>
        <begin position="123"/>
        <end position="215"/>
    </location>
</feature>
<feature type="region of interest" description="Disordered" evidence="5">
    <location>
        <begin position="491"/>
        <end position="514"/>
    </location>
</feature>
<dbReference type="GO" id="GO:0098852">
    <property type="term" value="C:lytic vacuole membrane"/>
    <property type="evidence" value="ECO:0007669"/>
    <property type="project" value="UniProtKB-ARBA"/>
</dbReference>
<dbReference type="PANTHER" id="PTHR16201">
    <property type="entry name" value="SEVEN TRANSMEMBRANE PROTEIN 1-RELATED"/>
    <property type="match status" value="1"/>
</dbReference>
<keyword evidence="8" id="KW-1185">Reference proteome</keyword>
<dbReference type="Pfam" id="PF04193">
    <property type="entry name" value="PQ-loop"/>
    <property type="match status" value="2"/>
</dbReference>
<evidence type="ECO:0000256" key="6">
    <source>
        <dbReference type="SAM" id="Phobius"/>
    </source>
</evidence>
<feature type="compositionally biased region" description="Basic residues" evidence="5">
    <location>
        <begin position="123"/>
        <end position="138"/>
    </location>
</feature>
<dbReference type="InterPro" id="IPR006603">
    <property type="entry name" value="PQ-loop_rpt"/>
</dbReference>
<keyword evidence="4 6" id="KW-0472">Membrane</keyword>
<evidence type="ECO:0000313" key="7">
    <source>
        <dbReference type="EMBL" id="SZX64529.1"/>
    </source>
</evidence>
<evidence type="ECO:0000256" key="4">
    <source>
        <dbReference type="ARBA" id="ARBA00023136"/>
    </source>
</evidence>
<feature type="transmembrane region" description="Helical" evidence="6">
    <location>
        <begin position="457"/>
        <end position="478"/>
    </location>
</feature>
<feature type="transmembrane region" description="Helical" evidence="6">
    <location>
        <begin position="426"/>
        <end position="445"/>
    </location>
</feature>
<reference evidence="7 8" key="1">
    <citation type="submission" date="2016-10" db="EMBL/GenBank/DDBJ databases">
        <authorList>
            <person name="Cai Z."/>
        </authorList>
    </citation>
    <scope>NUCLEOTIDE SEQUENCE [LARGE SCALE GENOMIC DNA]</scope>
</reference>
<name>A0A383VI65_TETOB</name>
<feature type="transmembrane region" description="Helical" evidence="6">
    <location>
        <begin position="25"/>
        <end position="41"/>
    </location>
</feature>
<gene>
    <name evidence="7" type="ORF">BQ4739_LOCUS5036</name>
</gene>
<evidence type="ECO:0000256" key="2">
    <source>
        <dbReference type="ARBA" id="ARBA00022692"/>
    </source>
</evidence>
<organism evidence="7 8">
    <name type="scientific">Tetradesmus obliquus</name>
    <name type="common">Green alga</name>
    <name type="synonym">Acutodesmus obliquus</name>
    <dbReference type="NCBI Taxonomy" id="3088"/>
    <lineage>
        <taxon>Eukaryota</taxon>
        <taxon>Viridiplantae</taxon>
        <taxon>Chlorophyta</taxon>
        <taxon>core chlorophytes</taxon>
        <taxon>Chlorophyceae</taxon>
        <taxon>CS clade</taxon>
        <taxon>Sphaeropleales</taxon>
        <taxon>Scenedesmaceae</taxon>
        <taxon>Tetradesmus</taxon>
    </lineage>
</organism>
<dbReference type="Proteomes" id="UP000256970">
    <property type="component" value="Unassembled WGS sequence"/>
</dbReference>
<accession>A0A383VI65</accession>
<feature type="compositionally biased region" description="Low complexity" evidence="5">
    <location>
        <begin position="199"/>
        <end position="215"/>
    </location>
</feature>
<dbReference type="GO" id="GO:0015174">
    <property type="term" value="F:basic amino acid transmembrane transporter activity"/>
    <property type="evidence" value="ECO:0007669"/>
    <property type="project" value="TreeGrafter"/>
</dbReference>
<evidence type="ECO:0000256" key="5">
    <source>
        <dbReference type="SAM" id="MobiDB-lite"/>
    </source>
</evidence>
<dbReference type="Gene3D" id="1.20.1280.290">
    <property type="match status" value="2"/>
</dbReference>
<dbReference type="SMART" id="SM00679">
    <property type="entry name" value="CTNS"/>
    <property type="match status" value="2"/>
</dbReference>
<comment type="subcellular location">
    <subcellularLocation>
        <location evidence="1">Membrane</location>
        <topology evidence="1">Multi-pass membrane protein</topology>
    </subcellularLocation>
</comment>
<proteinExistence type="predicted"/>
<evidence type="ECO:0000256" key="3">
    <source>
        <dbReference type="ARBA" id="ARBA00022989"/>
    </source>
</evidence>
<keyword evidence="2 6" id="KW-0812">Transmembrane</keyword>
<sequence>MACDPGANAFIEKYFADCVYNLRDYIGFCLGITAILFWLVAQVPQYVRNYKTKSADALSPWFLASWLLGDTTNLLGCLLQGQQLPTTTYTAMYFVMADVFMMMQYIYYGALSRRREKLLQLQARRRHHHRRHQHHSSSRSHTPSGSQQRHAAGGSSSSPSRRQPQQDEQRQQQQQQGQRHVTYSIDRDMEYGIGGSSKQQHLQQQDQQPADQQQQEPYISGNCLHTHAAAPCEGGTECSSDGSSSDGSGGGGRAVWRSQDAAPLPASCSAAAAAASSSSRPRLRCGPAVLGSQRSVAGVALLVGLGMVSLLVPASNTRGLFPAGAPAGITGSTAAAAAAHPRNLEAGLPAPSLMHAAGSSSNSSSSSIGTAWGITGGDSPVEPPVRDLAFMVGTALGYCSSVLYLCSRVSQIYKNYCRQSSEGLALAMFMMAVCANLCTGTGIIMRTFTVRELMEQLPWIIGTLGTISLDMVILWQSLRYASKAHLARHATAGGGADGGSSEEQRQLLHAHHHHHQVTVHLHHQPHALPAAGHAAVVGRGNGSSHSRAMAIPAAAADRHIISGDGMNMPHHLSSSAPVMPGWGGALSHRPEAGRRQAVAAAADHVDGADETAPLLRVS</sequence>
<dbReference type="EMBL" id="FNXT01000417">
    <property type="protein sequence ID" value="SZX64529.1"/>
    <property type="molecule type" value="Genomic_DNA"/>
</dbReference>
<keyword evidence="3 6" id="KW-1133">Transmembrane helix</keyword>
<dbReference type="PANTHER" id="PTHR16201:SF34">
    <property type="entry name" value="LYSOSOMAL AMINO ACID TRANSPORTER 1"/>
    <property type="match status" value="1"/>
</dbReference>